<accession>A0A2Z7BNE6</accession>
<organism evidence="1 2">
    <name type="scientific">Dorcoceras hygrometricum</name>
    <dbReference type="NCBI Taxonomy" id="472368"/>
    <lineage>
        <taxon>Eukaryota</taxon>
        <taxon>Viridiplantae</taxon>
        <taxon>Streptophyta</taxon>
        <taxon>Embryophyta</taxon>
        <taxon>Tracheophyta</taxon>
        <taxon>Spermatophyta</taxon>
        <taxon>Magnoliopsida</taxon>
        <taxon>eudicotyledons</taxon>
        <taxon>Gunneridae</taxon>
        <taxon>Pentapetalae</taxon>
        <taxon>asterids</taxon>
        <taxon>lamiids</taxon>
        <taxon>Lamiales</taxon>
        <taxon>Gesneriaceae</taxon>
        <taxon>Didymocarpoideae</taxon>
        <taxon>Trichosporeae</taxon>
        <taxon>Loxocarpinae</taxon>
        <taxon>Dorcoceras</taxon>
    </lineage>
</organism>
<gene>
    <name evidence="1" type="ORF">F511_38515</name>
</gene>
<sequence>MFTIFKSTKSLARVGLRGILRLCVGLSTQQQDDAQFQVQELLSLRPLDILSDVLTEEFDLETFLVSWSNLTCWNLPTMFWHSNVSWKIAQLTLSSSPNGKFAKRASNAFFYAYAIDGSNPPISSVGVNLLNLTEAPSQAGRFLVGAATLVRACS</sequence>
<name>A0A2Z7BNE6_9LAMI</name>
<keyword evidence="2" id="KW-1185">Reference proteome</keyword>
<reference evidence="1 2" key="1">
    <citation type="journal article" date="2015" name="Proc. Natl. Acad. Sci. U.S.A.">
        <title>The resurrection genome of Boea hygrometrica: A blueprint for survival of dehydration.</title>
        <authorList>
            <person name="Xiao L."/>
            <person name="Yang G."/>
            <person name="Zhang L."/>
            <person name="Yang X."/>
            <person name="Zhao S."/>
            <person name="Ji Z."/>
            <person name="Zhou Q."/>
            <person name="Hu M."/>
            <person name="Wang Y."/>
            <person name="Chen M."/>
            <person name="Xu Y."/>
            <person name="Jin H."/>
            <person name="Xiao X."/>
            <person name="Hu G."/>
            <person name="Bao F."/>
            <person name="Hu Y."/>
            <person name="Wan P."/>
            <person name="Li L."/>
            <person name="Deng X."/>
            <person name="Kuang T."/>
            <person name="Xiang C."/>
            <person name="Zhu J.K."/>
            <person name="Oliver M.J."/>
            <person name="He Y."/>
        </authorList>
    </citation>
    <scope>NUCLEOTIDE SEQUENCE [LARGE SCALE GENOMIC DNA]</scope>
    <source>
        <strain evidence="2">cv. XS01</strain>
    </source>
</reference>
<dbReference type="AlphaFoldDB" id="A0A2Z7BNE6"/>
<evidence type="ECO:0000313" key="2">
    <source>
        <dbReference type="Proteomes" id="UP000250235"/>
    </source>
</evidence>
<protein>
    <submittedName>
        <fullName evidence="1">Uncharacterized protein</fullName>
    </submittedName>
</protein>
<dbReference type="Proteomes" id="UP000250235">
    <property type="component" value="Unassembled WGS sequence"/>
</dbReference>
<proteinExistence type="predicted"/>
<evidence type="ECO:0000313" key="1">
    <source>
        <dbReference type="EMBL" id="KZV33476.1"/>
    </source>
</evidence>
<dbReference type="EMBL" id="KV005779">
    <property type="protein sequence ID" value="KZV33476.1"/>
    <property type="molecule type" value="Genomic_DNA"/>
</dbReference>